<evidence type="ECO:0000313" key="1">
    <source>
        <dbReference type="EMBL" id="KAL3764267.1"/>
    </source>
</evidence>
<comment type="caution">
    <text evidence="1">The sequence shown here is derived from an EMBL/GenBank/DDBJ whole genome shotgun (WGS) entry which is preliminary data.</text>
</comment>
<dbReference type="Proteomes" id="UP001530293">
    <property type="component" value="Unassembled WGS sequence"/>
</dbReference>
<protein>
    <submittedName>
        <fullName evidence="1">Uncharacterized protein</fullName>
    </submittedName>
</protein>
<keyword evidence="2" id="KW-1185">Reference proteome</keyword>
<reference evidence="1 2" key="1">
    <citation type="submission" date="2024-10" db="EMBL/GenBank/DDBJ databases">
        <title>Updated reference genomes for cyclostephanoid diatoms.</title>
        <authorList>
            <person name="Roberts W.R."/>
            <person name="Alverson A.J."/>
        </authorList>
    </citation>
    <scope>NUCLEOTIDE SEQUENCE [LARGE SCALE GENOMIC DNA]</scope>
    <source>
        <strain evidence="1 2">AJA232-27</strain>
    </source>
</reference>
<dbReference type="EMBL" id="JALLBG020000108">
    <property type="protein sequence ID" value="KAL3764267.1"/>
    <property type="molecule type" value="Genomic_DNA"/>
</dbReference>
<sequence>MSSFSDAVKGAINSKYHSSMRRSLQSVVLYEADRCLNAQYPVMKPFQRKWALVATAIELLKSLDFLNDYQRQEIMFRTGTSKEQLPPVLAWRRMKLIAREISQTILPNAQKLVEEGPTRSHDEICELLLEMDFAESNAGAKNHPATWEFKHSSVFTVYRIYYRGITAEPNVFPIVPPPIADTPAKKNVVPVAAKTERVSPKAKAPSANQAVVDETNNAGGDLSSVERIALLTEIKVHTDLLSGFQGVIPDEELAARKRALYAALPPPPKKYKGAK</sequence>
<accession>A0ABD3ML90</accession>
<dbReference type="AlphaFoldDB" id="A0ABD3ML90"/>
<proteinExistence type="predicted"/>
<name>A0ABD3ML90_9STRA</name>
<organism evidence="1 2">
    <name type="scientific">Discostella pseudostelligera</name>
    <dbReference type="NCBI Taxonomy" id="259834"/>
    <lineage>
        <taxon>Eukaryota</taxon>
        <taxon>Sar</taxon>
        <taxon>Stramenopiles</taxon>
        <taxon>Ochrophyta</taxon>
        <taxon>Bacillariophyta</taxon>
        <taxon>Coscinodiscophyceae</taxon>
        <taxon>Thalassiosirophycidae</taxon>
        <taxon>Stephanodiscales</taxon>
        <taxon>Stephanodiscaceae</taxon>
        <taxon>Discostella</taxon>
    </lineage>
</organism>
<evidence type="ECO:0000313" key="2">
    <source>
        <dbReference type="Proteomes" id="UP001530293"/>
    </source>
</evidence>
<gene>
    <name evidence="1" type="ORF">ACHAWU_004079</name>
</gene>